<dbReference type="AlphaFoldDB" id="W4FSI6"/>
<evidence type="ECO:0000256" key="1">
    <source>
        <dbReference type="SAM" id="MobiDB-lite"/>
    </source>
</evidence>
<gene>
    <name evidence="2" type="ORF">H257_14632</name>
</gene>
<name>W4FSI6_APHAT</name>
<sequence length="178" mass="20348">MAKLHREETREDGGRLVQVLRAVKLPLGRNKLVLGTRVQEHGRRLGRGCHVGKPPPHKCKAPGAVPKYESNQRRKPADAADFNRPTSTHHLKVHLVNSAHPVHNHRVGHRSCKLPHSRRRPHHHKARPRVLLRVLVRKHRAHVVDDVRHPVELARGENDHIPGLGITLQERHKTVQRT</sequence>
<dbReference type="RefSeq" id="XP_009840823.1">
    <property type="nucleotide sequence ID" value="XM_009842521.1"/>
</dbReference>
<feature type="region of interest" description="Disordered" evidence="1">
    <location>
        <begin position="45"/>
        <end position="84"/>
    </location>
</feature>
<dbReference type="EMBL" id="KI913172">
    <property type="protein sequence ID" value="ETV69809.1"/>
    <property type="molecule type" value="Genomic_DNA"/>
</dbReference>
<proteinExistence type="predicted"/>
<protein>
    <submittedName>
        <fullName evidence="2">Uncharacterized protein</fullName>
    </submittedName>
</protein>
<feature type="region of interest" description="Disordered" evidence="1">
    <location>
        <begin position="103"/>
        <end position="126"/>
    </location>
</feature>
<reference evidence="2" key="1">
    <citation type="submission" date="2013-12" db="EMBL/GenBank/DDBJ databases">
        <title>The Genome Sequence of Aphanomyces astaci APO3.</title>
        <authorList>
            <consortium name="The Broad Institute Genomics Platform"/>
            <person name="Russ C."/>
            <person name="Tyler B."/>
            <person name="van West P."/>
            <person name="Dieguez-Uribeondo J."/>
            <person name="Young S.K."/>
            <person name="Zeng Q."/>
            <person name="Gargeya S."/>
            <person name="Fitzgerald M."/>
            <person name="Abouelleil A."/>
            <person name="Alvarado L."/>
            <person name="Chapman S.B."/>
            <person name="Gainer-Dewar J."/>
            <person name="Goldberg J."/>
            <person name="Griggs A."/>
            <person name="Gujja S."/>
            <person name="Hansen M."/>
            <person name="Howarth C."/>
            <person name="Imamovic A."/>
            <person name="Ireland A."/>
            <person name="Larimer J."/>
            <person name="McCowan C."/>
            <person name="Murphy C."/>
            <person name="Pearson M."/>
            <person name="Poon T.W."/>
            <person name="Priest M."/>
            <person name="Roberts A."/>
            <person name="Saif S."/>
            <person name="Shea T."/>
            <person name="Sykes S."/>
            <person name="Wortman J."/>
            <person name="Nusbaum C."/>
            <person name="Birren B."/>
        </authorList>
    </citation>
    <scope>NUCLEOTIDE SEQUENCE [LARGE SCALE GENOMIC DNA]</scope>
    <source>
        <strain evidence="2">APO3</strain>
    </source>
</reference>
<organism evidence="2">
    <name type="scientific">Aphanomyces astaci</name>
    <name type="common">Crayfish plague agent</name>
    <dbReference type="NCBI Taxonomy" id="112090"/>
    <lineage>
        <taxon>Eukaryota</taxon>
        <taxon>Sar</taxon>
        <taxon>Stramenopiles</taxon>
        <taxon>Oomycota</taxon>
        <taxon>Saprolegniomycetes</taxon>
        <taxon>Saprolegniales</taxon>
        <taxon>Verrucalvaceae</taxon>
        <taxon>Aphanomyces</taxon>
    </lineage>
</organism>
<dbReference type="VEuPathDB" id="FungiDB:H257_14632"/>
<evidence type="ECO:0000313" key="2">
    <source>
        <dbReference type="EMBL" id="ETV69809.1"/>
    </source>
</evidence>
<accession>W4FSI6</accession>
<dbReference type="GeneID" id="20816628"/>